<dbReference type="Gene3D" id="1.10.287.950">
    <property type="entry name" value="Methyl-accepting chemotaxis protein"/>
    <property type="match status" value="1"/>
</dbReference>
<dbReference type="NCBIfam" id="TIGR00229">
    <property type="entry name" value="sensory_box"/>
    <property type="match status" value="1"/>
</dbReference>
<feature type="domain" description="PAC" evidence="5">
    <location>
        <begin position="241"/>
        <end position="293"/>
    </location>
</feature>
<dbReference type="InterPro" id="IPR000014">
    <property type="entry name" value="PAS"/>
</dbReference>
<proteinExistence type="inferred from homology"/>
<dbReference type="SUPFAM" id="SSF58104">
    <property type="entry name" value="Methyl-accepting chemotaxis protein (MCP) signaling domain"/>
    <property type="match status" value="1"/>
</dbReference>
<dbReference type="InterPro" id="IPR004090">
    <property type="entry name" value="Chemotax_Me-accpt_rcpt"/>
</dbReference>
<dbReference type="Pfam" id="PF00015">
    <property type="entry name" value="MCPsignal"/>
    <property type="match status" value="1"/>
</dbReference>
<comment type="caution">
    <text evidence="7">The sequence shown here is derived from an EMBL/GenBank/DDBJ whole genome shotgun (WGS) entry which is preliminary data.</text>
</comment>
<keyword evidence="3" id="KW-0807">Transducer</keyword>
<dbReference type="InterPro" id="IPR051310">
    <property type="entry name" value="MCP_chemotaxis"/>
</dbReference>
<dbReference type="GO" id="GO:0006935">
    <property type="term" value="P:chemotaxis"/>
    <property type="evidence" value="ECO:0007669"/>
    <property type="project" value="UniProtKB-KW"/>
</dbReference>
<feature type="domain" description="Methyl-accepting transducer" evidence="4">
    <location>
        <begin position="311"/>
        <end position="510"/>
    </location>
</feature>
<evidence type="ECO:0000259" key="5">
    <source>
        <dbReference type="PROSITE" id="PS50113"/>
    </source>
</evidence>
<protein>
    <submittedName>
        <fullName evidence="7">Chemotaxis sensory transducer protein</fullName>
    </submittedName>
</protein>
<gene>
    <name evidence="7" type="ORF">ROR02_17270</name>
</gene>
<evidence type="ECO:0000259" key="6">
    <source>
        <dbReference type="PROSITE" id="PS50192"/>
    </source>
</evidence>
<name>A0A512H808_9PROT</name>
<feature type="domain" description="T-SNARE coiled-coil homology" evidence="6">
    <location>
        <begin position="440"/>
        <end position="502"/>
    </location>
</feature>
<dbReference type="InterPro" id="IPR035965">
    <property type="entry name" value="PAS-like_dom_sf"/>
</dbReference>
<keyword evidence="1" id="KW-0145">Chemotaxis</keyword>
<dbReference type="GO" id="GO:0004888">
    <property type="term" value="F:transmembrane signaling receptor activity"/>
    <property type="evidence" value="ECO:0007669"/>
    <property type="project" value="InterPro"/>
</dbReference>
<dbReference type="PROSITE" id="PS50192">
    <property type="entry name" value="T_SNARE"/>
    <property type="match status" value="1"/>
</dbReference>
<dbReference type="Pfam" id="PF08447">
    <property type="entry name" value="PAS_3"/>
    <property type="match status" value="2"/>
</dbReference>
<dbReference type="PROSITE" id="PS50113">
    <property type="entry name" value="PAC"/>
    <property type="match status" value="1"/>
</dbReference>
<evidence type="ECO:0000256" key="1">
    <source>
        <dbReference type="ARBA" id="ARBA00022500"/>
    </source>
</evidence>
<evidence type="ECO:0000259" key="4">
    <source>
        <dbReference type="PROSITE" id="PS50111"/>
    </source>
</evidence>
<dbReference type="Proteomes" id="UP000321567">
    <property type="component" value="Unassembled WGS sequence"/>
</dbReference>
<dbReference type="AlphaFoldDB" id="A0A512H808"/>
<dbReference type="GO" id="GO:0007165">
    <property type="term" value="P:signal transduction"/>
    <property type="evidence" value="ECO:0007669"/>
    <property type="project" value="UniProtKB-KW"/>
</dbReference>
<dbReference type="InterPro" id="IPR000727">
    <property type="entry name" value="T_SNARE_dom"/>
</dbReference>
<evidence type="ECO:0000256" key="2">
    <source>
        <dbReference type="ARBA" id="ARBA00029447"/>
    </source>
</evidence>
<keyword evidence="8" id="KW-1185">Reference proteome</keyword>
<dbReference type="Gene3D" id="3.30.450.20">
    <property type="entry name" value="PAS domain"/>
    <property type="match status" value="2"/>
</dbReference>
<dbReference type="InterPro" id="IPR000700">
    <property type="entry name" value="PAS-assoc_C"/>
</dbReference>
<dbReference type="GO" id="GO:0005886">
    <property type="term" value="C:plasma membrane"/>
    <property type="evidence" value="ECO:0007669"/>
    <property type="project" value="TreeGrafter"/>
</dbReference>
<sequence>MIFSFGKKEKIGKKEQNNLSDEMALLSHHAGVGLWDAVLHEGDPMHSLSVWRWSEEFRRLLGFEQGDEIGFPNLVTSWSDRLHPDDAQATFQAFGACLNDRSSRTGYDVIYRLQMKNGEYRWFRAVGGVGRNAQGVAVRACGSLIDVHNERSQLERATLFEGSSGVGLWDALFHNGDPMHAKSQWKWSKEFRRLLGFAADDTRGFPDVVTSWSDRLHPDDAQATFQAFGACLNDRTNRTGYDVMYRLKMKDGGYRWFRAIGGVTRDSQGVALRACGSLIDVDAQKQAELRQKEAEKEWRDSITNLANSLDDSVATAANRASANARTVAAATEHLAGSITEISSRAAQAADSSSRAAEAAERTDLGVQALVNAAERIGAITELIGAIAAQTNLLALNATIEAARAGTAGKGFAVVASEVKSLANQSASASGQIAAQITSVQNEARQAVEAIRGIGAMIRDVREVSSTIAAAVAQQDSAAKEIAERVSRVVQDVEGVSANTASATARMKQSD</sequence>
<dbReference type="PANTHER" id="PTHR43531:SF11">
    <property type="entry name" value="METHYL-ACCEPTING CHEMOTAXIS PROTEIN 3"/>
    <property type="match status" value="1"/>
</dbReference>
<dbReference type="PROSITE" id="PS50111">
    <property type="entry name" value="CHEMOTAXIS_TRANSDUC_2"/>
    <property type="match status" value="1"/>
</dbReference>
<evidence type="ECO:0000313" key="7">
    <source>
        <dbReference type="EMBL" id="GEO81596.1"/>
    </source>
</evidence>
<dbReference type="CDD" id="cd00130">
    <property type="entry name" value="PAS"/>
    <property type="match status" value="2"/>
</dbReference>
<dbReference type="SMART" id="SM00283">
    <property type="entry name" value="MA"/>
    <property type="match status" value="1"/>
</dbReference>
<dbReference type="OrthoDB" id="266313at2"/>
<dbReference type="InterPro" id="IPR004089">
    <property type="entry name" value="MCPsignal_dom"/>
</dbReference>
<dbReference type="PRINTS" id="PR00260">
    <property type="entry name" value="CHEMTRNSDUCR"/>
</dbReference>
<dbReference type="PANTHER" id="PTHR43531">
    <property type="entry name" value="PROTEIN ICFG"/>
    <property type="match status" value="1"/>
</dbReference>
<reference evidence="7 8" key="1">
    <citation type="submission" date="2019-07" db="EMBL/GenBank/DDBJ databases">
        <title>Whole genome shotgun sequence of Rhodospirillum oryzae NBRC 107573.</title>
        <authorList>
            <person name="Hosoyama A."/>
            <person name="Uohara A."/>
            <person name="Ohji S."/>
            <person name="Ichikawa N."/>
        </authorList>
    </citation>
    <scope>NUCLEOTIDE SEQUENCE [LARGE SCALE GENOMIC DNA]</scope>
    <source>
        <strain evidence="7 8">NBRC 107573</strain>
    </source>
</reference>
<dbReference type="SUPFAM" id="SSF55785">
    <property type="entry name" value="PYP-like sensor domain (PAS domain)"/>
    <property type="match status" value="2"/>
</dbReference>
<dbReference type="SMART" id="SM00086">
    <property type="entry name" value="PAC"/>
    <property type="match status" value="2"/>
</dbReference>
<evidence type="ECO:0000313" key="8">
    <source>
        <dbReference type="Proteomes" id="UP000321567"/>
    </source>
</evidence>
<comment type="similarity">
    <text evidence="2">Belongs to the methyl-accepting chemotaxis (MCP) protein family.</text>
</comment>
<evidence type="ECO:0000256" key="3">
    <source>
        <dbReference type="PROSITE-ProRule" id="PRU00284"/>
    </source>
</evidence>
<dbReference type="EMBL" id="BJZO01000041">
    <property type="protein sequence ID" value="GEO81596.1"/>
    <property type="molecule type" value="Genomic_DNA"/>
</dbReference>
<accession>A0A512H808</accession>
<organism evidence="7 8">
    <name type="scientific">Pararhodospirillum oryzae</name>
    <dbReference type="NCBI Taxonomy" id="478448"/>
    <lineage>
        <taxon>Bacteria</taxon>
        <taxon>Pseudomonadati</taxon>
        <taxon>Pseudomonadota</taxon>
        <taxon>Alphaproteobacteria</taxon>
        <taxon>Rhodospirillales</taxon>
        <taxon>Rhodospirillaceae</taxon>
        <taxon>Pararhodospirillum</taxon>
    </lineage>
</organism>
<dbReference type="InterPro" id="IPR001610">
    <property type="entry name" value="PAC"/>
</dbReference>
<dbReference type="InterPro" id="IPR013655">
    <property type="entry name" value="PAS_fold_3"/>
</dbReference>